<dbReference type="PANTHER" id="PTHR12526:SF609">
    <property type="entry name" value="LIPOPOLYSACCHARIDE BIOSYNTHESIS PROTEIN"/>
    <property type="match status" value="1"/>
</dbReference>
<evidence type="ECO:0000256" key="1">
    <source>
        <dbReference type="ARBA" id="ARBA00022676"/>
    </source>
</evidence>
<dbReference type="CDD" id="cd03794">
    <property type="entry name" value="GT4_WbuB-like"/>
    <property type="match status" value="1"/>
</dbReference>
<sequence>MRILMVCQHYWPERFQVTEVCEELARRGHEVTALVGIPNYPTGVVPMEYRDGGNRDQWVNGVHVVRCEEVPRSPGILGLARNYLSYMKGANRRLDGLSGPFDVVFAYQLSPVLMAAPAAKAKRRFDVPELLYCADIWPDAAMAMLPRGLGFVLPIMRRASTSIYASADAIATNSRAYIDCFESVHQLDRERCSYLPQYADDAYLDMDLSAAPSGKTRFAVMGNIGRLQDMPGMLRAVDRLKERDDFELHVVGTGSVIGQCEEFVRLKGLEGHVVFHGRRPYEEMPDFYRMADCCLLTLNVPGAPWISSTLPSRLQGYMAAGKPILAAISGSAAEVIGESGCGRAVTAGDDEGLASLMEDFIDHPDHYADCGEAGRSYFRSHFTKERYMDGIEELLIKTAGGGCDA</sequence>
<dbReference type="SUPFAM" id="SSF53756">
    <property type="entry name" value="UDP-Glycosyltransferase/glycogen phosphorylase"/>
    <property type="match status" value="1"/>
</dbReference>
<feature type="domain" description="Glycosyl transferase family 1" evidence="3">
    <location>
        <begin position="211"/>
        <end position="376"/>
    </location>
</feature>
<dbReference type="InterPro" id="IPR028098">
    <property type="entry name" value="Glyco_trans_4-like_N"/>
</dbReference>
<dbReference type="RefSeq" id="WP_157007352.1">
    <property type="nucleotide sequence ID" value="NZ_WPOC01000002.1"/>
</dbReference>
<dbReference type="InterPro" id="IPR001296">
    <property type="entry name" value="Glyco_trans_1"/>
</dbReference>
<evidence type="ECO:0000259" key="3">
    <source>
        <dbReference type="Pfam" id="PF00534"/>
    </source>
</evidence>
<dbReference type="AlphaFoldDB" id="A0A6N8IFM2"/>
<dbReference type="Gene3D" id="3.40.50.2000">
    <property type="entry name" value="Glycogen Phosphorylase B"/>
    <property type="match status" value="2"/>
</dbReference>
<proteinExistence type="predicted"/>
<dbReference type="GO" id="GO:0016757">
    <property type="term" value="F:glycosyltransferase activity"/>
    <property type="evidence" value="ECO:0007669"/>
    <property type="project" value="UniProtKB-KW"/>
</dbReference>
<evidence type="ECO:0000256" key="2">
    <source>
        <dbReference type="ARBA" id="ARBA00022679"/>
    </source>
</evidence>
<feature type="domain" description="Glycosyltransferase subfamily 4-like N-terminal" evidence="4">
    <location>
        <begin position="17"/>
        <end position="196"/>
    </location>
</feature>
<dbReference type="EMBL" id="WPOC01000002">
    <property type="protein sequence ID" value="MVN14180.1"/>
    <property type="molecule type" value="Genomic_DNA"/>
</dbReference>
<keyword evidence="1" id="KW-0328">Glycosyltransferase</keyword>
<evidence type="ECO:0000313" key="5">
    <source>
        <dbReference type="EMBL" id="MVN14180.1"/>
    </source>
</evidence>
<organism evidence="5 6">
    <name type="scientific">Gordonibacter urolithinfaciens</name>
    <dbReference type="NCBI Taxonomy" id="1335613"/>
    <lineage>
        <taxon>Bacteria</taxon>
        <taxon>Bacillati</taxon>
        <taxon>Actinomycetota</taxon>
        <taxon>Coriobacteriia</taxon>
        <taxon>Eggerthellales</taxon>
        <taxon>Eggerthellaceae</taxon>
        <taxon>Gordonibacter</taxon>
    </lineage>
</organism>
<name>A0A6N8IFM2_9ACTN</name>
<gene>
    <name evidence="5" type="ORF">GO738_02240</name>
</gene>
<dbReference type="PANTHER" id="PTHR12526">
    <property type="entry name" value="GLYCOSYLTRANSFERASE"/>
    <property type="match status" value="1"/>
</dbReference>
<dbReference type="Pfam" id="PF00534">
    <property type="entry name" value="Glycos_transf_1"/>
    <property type="match status" value="1"/>
</dbReference>
<dbReference type="Pfam" id="PF13579">
    <property type="entry name" value="Glyco_trans_4_4"/>
    <property type="match status" value="1"/>
</dbReference>
<keyword evidence="6" id="KW-1185">Reference proteome</keyword>
<protein>
    <submittedName>
        <fullName evidence="5">Glycosyltransferase</fullName>
    </submittedName>
</protein>
<keyword evidence="2 5" id="KW-0808">Transferase</keyword>
<comment type="caution">
    <text evidence="5">The sequence shown here is derived from an EMBL/GenBank/DDBJ whole genome shotgun (WGS) entry which is preliminary data.</text>
</comment>
<evidence type="ECO:0000259" key="4">
    <source>
        <dbReference type="Pfam" id="PF13579"/>
    </source>
</evidence>
<accession>A0A6N8IFM2</accession>
<dbReference type="Proteomes" id="UP000468327">
    <property type="component" value="Unassembled WGS sequence"/>
</dbReference>
<evidence type="ECO:0000313" key="6">
    <source>
        <dbReference type="Proteomes" id="UP000468327"/>
    </source>
</evidence>
<reference evidence="5 6" key="1">
    <citation type="submission" date="2019-11" db="EMBL/GenBank/DDBJ databases">
        <title>Whole genome shotgun sequencing (WGS) data from Adlercreutzia equolifaciens ResAG-91, Eggerthella lenta MRI-F36, MRI-F37, MRI-F40, ResAG-49, ResAG-88, ResAG-121, ResAG-145, and Gordonibacter sp. ResAG-5, ResAG-26, ResAG-43, ResAG-50, ResAG-59.</title>
        <authorList>
            <person name="Stoll D.A."/>
            <person name="Danylec N."/>
            <person name="Franz C.M.A.P."/>
            <person name="Huch M."/>
        </authorList>
    </citation>
    <scope>NUCLEOTIDE SEQUENCE [LARGE SCALE GENOMIC DNA]</scope>
    <source>
        <strain evidence="5 6">ResAG-59</strain>
    </source>
</reference>